<gene>
    <name evidence="9" type="ORF">Nepgr_000475</name>
</gene>
<dbReference type="CDD" id="cd00167">
    <property type="entry name" value="SANT"/>
    <property type="match status" value="2"/>
</dbReference>
<dbReference type="Proteomes" id="UP001279734">
    <property type="component" value="Unassembled WGS sequence"/>
</dbReference>
<protein>
    <submittedName>
        <fullName evidence="9">Uncharacterized protein</fullName>
    </submittedName>
</protein>
<accession>A0AAD3P372</accession>
<evidence type="ECO:0000256" key="1">
    <source>
        <dbReference type="ARBA" id="ARBA00004123"/>
    </source>
</evidence>
<dbReference type="FunFam" id="1.10.10.60:FF:000015">
    <property type="entry name" value="Transcription factor RAX3"/>
    <property type="match status" value="1"/>
</dbReference>
<dbReference type="PROSITE" id="PS50090">
    <property type="entry name" value="MYB_LIKE"/>
    <property type="match status" value="2"/>
</dbReference>
<evidence type="ECO:0000259" key="8">
    <source>
        <dbReference type="PROSITE" id="PS51294"/>
    </source>
</evidence>
<keyword evidence="6" id="KW-0539">Nucleus</keyword>
<evidence type="ECO:0000256" key="4">
    <source>
        <dbReference type="ARBA" id="ARBA00023125"/>
    </source>
</evidence>
<dbReference type="SUPFAM" id="SSF46689">
    <property type="entry name" value="Homeodomain-like"/>
    <property type="match status" value="1"/>
</dbReference>
<proteinExistence type="predicted"/>
<comment type="caution">
    <text evidence="9">The sequence shown here is derived from an EMBL/GenBank/DDBJ whole genome shotgun (WGS) entry which is preliminary data.</text>
</comment>
<evidence type="ECO:0000256" key="3">
    <source>
        <dbReference type="ARBA" id="ARBA00023015"/>
    </source>
</evidence>
<evidence type="ECO:0000256" key="6">
    <source>
        <dbReference type="ARBA" id="ARBA00023242"/>
    </source>
</evidence>
<reference evidence="9" key="1">
    <citation type="submission" date="2023-05" db="EMBL/GenBank/DDBJ databases">
        <title>Nepenthes gracilis genome sequencing.</title>
        <authorList>
            <person name="Fukushima K."/>
        </authorList>
    </citation>
    <scope>NUCLEOTIDE SEQUENCE</scope>
    <source>
        <strain evidence="9">SING2019-196</strain>
    </source>
</reference>
<evidence type="ECO:0000259" key="7">
    <source>
        <dbReference type="PROSITE" id="PS50090"/>
    </source>
</evidence>
<keyword evidence="3" id="KW-0805">Transcription regulation</keyword>
<dbReference type="PROSITE" id="PS51294">
    <property type="entry name" value="HTH_MYB"/>
    <property type="match status" value="2"/>
</dbReference>
<feature type="domain" description="Myb-like" evidence="7">
    <location>
        <begin position="120"/>
        <end position="170"/>
    </location>
</feature>
<evidence type="ECO:0000256" key="5">
    <source>
        <dbReference type="ARBA" id="ARBA00023163"/>
    </source>
</evidence>
<dbReference type="AlphaFoldDB" id="A0AAD3P372"/>
<keyword evidence="4" id="KW-0238">DNA-binding</keyword>
<keyword evidence="5" id="KW-0804">Transcription</keyword>
<feature type="domain" description="Myb-like" evidence="7">
    <location>
        <begin position="67"/>
        <end position="119"/>
    </location>
</feature>
<keyword evidence="2" id="KW-0677">Repeat</keyword>
<dbReference type="SMART" id="SM00717">
    <property type="entry name" value="SANT"/>
    <property type="match status" value="2"/>
</dbReference>
<organism evidence="9 10">
    <name type="scientific">Nepenthes gracilis</name>
    <name type="common">Slender pitcher plant</name>
    <dbReference type="NCBI Taxonomy" id="150966"/>
    <lineage>
        <taxon>Eukaryota</taxon>
        <taxon>Viridiplantae</taxon>
        <taxon>Streptophyta</taxon>
        <taxon>Embryophyta</taxon>
        <taxon>Tracheophyta</taxon>
        <taxon>Spermatophyta</taxon>
        <taxon>Magnoliopsida</taxon>
        <taxon>eudicotyledons</taxon>
        <taxon>Gunneridae</taxon>
        <taxon>Pentapetalae</taxon>
        <taxon>Caryophyllales</taxon>
        <taxon>Nepenthaceae</taxon>
        <taxon>Nepenthes</taxon>
    </lineage>
</organism>
<feature type="domain" description="HTH myb-type" evidence="8">
    <location>
        <begin position="120"/>
        <end position="174"/>
    </location>
</feature>
<dbReference type="GO" id="GO:0005634">
    <property type="term" value="C:nucleus"/>
    <property type="evidence" value="ECO:0007669"/>
    <property type="project" value="UniProtKB-SubCell"/>
</dbReference>
<feature type="domain" description="HTH myb-type" evidence="8">
    <location>
        <begin position="67"/>
        <end position="119"/>
    </location>
</feature>
<dbReference type="Gene3D" id="1.10.10.60">
    <property type="entry name" value="Homeodomain-like"/>
    <property type="match status" value="2"/>
</dbReference>
<dbReference type="Pfam" id="PF00249">
    <property type="entry name" value="Myb_DNA-binding"/>
    <property type="match status" value="2"/>
</dbReference>
<dbReference type="PANTHER" id="PTHR47994:SF5">
    <property type="entry name" value="F14D16.11-RELATED"/>
    <property type="match status" value="1"/>
</dbReference>
<dbReference type="GO" id="GO:0003677">
    <property type="term" value="F:DNA binding"/>
    <property type="evidence" value="ECO:0007669"/>
    <property type="project" value="UniProtKB-KW"/>
</dbReference>
<sequence length="385" mass="43139">MLCRGQEDKIGIDAWTKVGAKSRLTLQQVLVFFIFFAYKYLSCPQLSSVCSSSPLAKTMARSPCCDKNGVKKGPWTPEEDDKLVKYIQTHGPGNWRCLPEKAGLQRCGKSCRLRWSNYLRPDIRRGRFSFEEEETIIQLHSILGNKWSAIAASLPGRTDNEIKNHWNTHIRKRLLQMGIDPVTHSPRLDMAHYLSAIMGCFSHINLSDLLGLPALLNPELPSLLAIISSSLNKENPEVNQIPEFQSDNQFQGLSNQITHAMQATPDQKIGDLGLFNLLNSMNFCFQTDPTLEYSAPSKFSEPLDNNELPKNHWDPLMIGSNNQNLGFGLSGSTPLWGPTDALNSSSSFINSSSMSTEEERESYCSSMMKFEIPEGSLNISDLLPY</sequence>
<evidence type="ECO:0000313" key="9">
    <source>
        <dbReference type="EMBL" id="GMG98635.1"/>
    </source>
</evidence>
<dbReference type="InterPro" id="IPR009057">
    <property type="entry name" value="Homeodomain-like_sf"/>
</dbReference>
<dbReference type="InterPro" id="IPR001005">
    <property type="entry name" value="SANT/Myb"/>
</dbReference>
<evidence type="ECO:0000313" key="10">
    <source>
        <dbReference type="Proteomes" id="UP001279734"/>
    </source>
</evidence>
<evidence type="ECO:0000256" key="2">
    <source>
        <dbReference type="ARBA" id="ARBA00022737"/>
    </source>
</evidence>
<dbReference type="InterPro" id="IPR015495">
    <property type="entry name" value="Myb_TF_plants"/>
</dbReference>
<comment type="subcellular location">
    <subcellularLocation>
        <location evidence="1">Nucleus</location>
    </subcellularLocation>
</comment>
<dbReference type="EMBL" id="BSYO01000001">
    <property type="protein sequence ID" value="GMG98635.1"/>
    <property type="molecule type" value="Genomic_DNA"/>
</dbReference>
<dbReference type="InterPro" id="IPR017930">
    <property type="entry name" value="Myb_dom"/>
</dbReference>
<name>A0AAD3P372_NEPGR</name>
<keyword evidence="10" id="KW-1185">Reference proteome</keyword>
<dbReference type="FunFam" id="1.10.10.60:FF:000349">
    <property type="entry name" value="Transcription factor MYB39"/>
    <property type="match status" value="1"/>
</dbReference>
<dbReference type="PANTHER" id="PTHR47994">
    <property type="entry name" value="F14D16.11-RELATED"/>
    <property type="match status" value="1"/>
</dbReference>